<feature type="region of interest" description="Disordered" evidence="4">
    <location>
        <begin position="1"/>
        <end position="95"/>
    </location>
</feature>
<accession>A0A7K1LFW4</accession>
<feature type="region of interest" description="Disordered" evidence="4">
    <location>
        <begin position="315"/>
        <end position="352"/>
    </location>
</feature>
<keyword evidence="2" id="KW-0645">Protease</keyword>
<protein>
    <submittedName>
        <fullName evidence="7">PDZ domain-containing protein</fullName>
    </submittedName>
</protein>
<dbReference type="InterPro" id="IPR051201">
    <property type="entry name" value="Chloro_Bact_Ser_Proteases"/>
</dbReference>
<dbReference type="InterPro" id="IPR043504">
    <property type="entry name" value="Peptidase_S1_PA_chymotrypsin"/>
</dbReference>
<keyword evidence="5" id="KW-0812">Transmembrane</keyword>
<comment type="similarity">
    <text evidence="1">Belongs to the peptidase S1C family.</text>
</comment>
<comment type="caution">
    <text evidence="7">The sequence shown here is derived from an EMBL/GenBank/DDBJ whole genome shotgun (WGS) entry which is preliminary data.</text>
</comment>
<gene>
    <name evidence="7" type="ORF">GMA10_02050</name>
</gene>
<proteinExistence type="inferred from homology"/>
<dbReference type="AlphaFoldDB" id="A0A7K1LFW4"/>
<feature type="compositionally biased region" description="Polar residues" evidence="4">
    <location>
        <begin position="315"/>
        <end position="336"/>
    </location>
</feature>
<dbReference type="GO" id="GO:0004252">
    <property type="term" value="F:serine-type endopeptidase activity"/>
    <property type="evidence" value="ECO:0007669"/>
    <property type="project" value="InterPro"/>
</dbReference>
<dbReference type="OrthoDB" id="9758917at2"/>
<dbReference type="RefSeq" id="WP_129314109.1">
    <property type="nucleotide sequence ID" value="NZ_NOIQ01000001.1"/>
</dbReference>
<dbReference type="SUPFAM" id="SSF50156">
    <property type="entry name" value="PDZ domain-like"/>
    <property type="match status" value="1"/>
</dbReference>
<dbReference type="InterPro" id="IPR001940">
    <property type="entry name" value="Peptidase_S1C"/>
</dbReference>
<dbReference type="PANTHER" id="PTHR43343:SF3">
    <property type="entry name" value="PROTEASE DO-LIKE 8, CHLOROPLASTIC"/>
    <property type="match status" value="1"/>
</dbReference>
<dbReference type="InterPro" id="IPR009003">
    <property type="entry name" value="Peptidase_S1_PA"/>
</dbReference>
<feature type="transmembrane region" description="Helical" evidence="5">
    <location>
        <begin position="131"/>
        <end position="153"/>
    </location>
</feature>
<evidence type="ECO:0000259" key="6">
    <source>
        <dbReference type="PROSITE" id="PS50106"/>
    </source>
</evidence>
<evidence type="ECO:0000256" key="3">
    <source>
        <dbReference type="ARBA" id="ARBA00022801"/>
    </source>
</evidence>
<feature type="domain" description="PDZ" evidence="6">
    <location>
        <begin position="427"/>
        <end position="518"/>
    </location>
</feature>
<evidence type="ECO:0000256" key="5">
    <source>
        <dbReference type="SAM" id="Phobius"/>
    </source>
</evidence>
<dbReference type="Proteomes" id="UP000462152">
    <property type="component" value="Unassembled WGS sequence"/>
</dbReference>
<feature type="compositionally biased region" description="Polar residues" evidence="4">
    <location>
        <begin position="24"/>
        <end position="34"/>
    </location>
</feature>
<dbReference type="InterPro" id="IPR036034">
    <property type="entry name" value="PDZ_sf"/>
</dbReference>
<evidence type="ECO:0000256" key="4">
    <source>
        <dbReference type="SAM" id="MobiDB-lite"/>
    </source>
</evidence>
<dbReference type="Gene3D" id="2.30.42.10">
    <property type="match status" value="1"/>
</dbReference>
<keyword evidence="5" id="KW-1133">Transmembrane helix</keyword>
<keyword evidence="5" id="KW-0472">Membrane</keyword>
<sequence>MSQNPDEYGENPGRRADGGADHQPSAQDGSQGELSDTGRGMGENTSTRPIPGSGAWAAGSQHEPGHESRQRNQGGPQFDGTGQSGGEDSGYQYGSSPYGQFYAGGAYPDQNYYAENAGEGRGARRFGTGMLIGGMVLAALVGGGTAVGAGALLDHQSASGSNSSSSKTTIVNNQDSVNAVSASAQKASPSVATISVSGSSQSGSGSGVVLDDQGHILTNTHVVTLDGTTSNASIQVKLSNGTVKKATVTGTDPTSDLAVIKIDPQGTDLTPASMADSSKLNVGDIAVAIGAPLGLDGTVTDGIVSNLSRTISVASSAAPNESDANQDDSGGSSSPFRFQFPDKDGGTKKSQSDKTIALNVMQTDAAINPGNSGGPLVNSKGEVIGINVAIASAGQSSGSSSEQGASGNIGVGFSVPINYAKRVGQEIIDHGQASHGYLGASVSSSPASEGNTSESSFTNGAVIKNVVSGSPADKAGLKAGDVVNKLDGHAVSDAESLTAAVREASAGKKVDISYSRNGQSTDGEVTLGDAAESGQ</sequence>
<dbReference type="SUPFAM" id="SSF50494">
    <property type="entry name" value="Trypsin-like serine proteases"/>
    <property type="match status" value="1"/>
</dbReference>
<organism evidence="7 8">
    <name type="scientific">Rothia koreensis</name>
    <dbReference type="NCBI Taxonomy" id="592378"/>
    <lineage>
        <taxon>Bacteria</taxon>
        <taxon>Bacillati</taxon>
        <taxon>Actinomycetota</taxon>
        <taxon>Actinomycetes</taxon>
        <taxon>Micrococcales</taxon>
        <taxon>Micrococcaceae</taxon>
        <taxon>Rothia</taxon>
    </lineage>
</organism>
<evidence type="ECO:0000256" key="2">
    <source>
        <dbReference type="ARBA" id="ARBA00022670"/>
    </source>
</evidence>
<evidence type="ECO:0000313" key="8">
    <source>
        <dbReference type="Proteomes" id="UP000462152"/>
    </source>
</evidence>
<evidence type="ECO:0000256" key="1">
    <source>
        <dbReference type="ARBA" id="ARBA00010541"/>
    </source>
</evidence>
<keyword evidence="3" id="KW-0378">Hydrolase</keyword>
<dbReference type="GO" id="GO:0006508">
    <property type="term" value="P:proteolysis"/>
    <property type="evidence" value="ECO:0007669"/>
    <property type="project" value="UniProtKB-KW"/>
</dbReference>
<evidence type="ECO:0000313" key="7">
    <source>
        <dbReference type="EMBL" id="MUN54018.1"/>
    </source>
</evidence>
<dbReference type="PANTHER" id="PTHR43343">
    <property type="entry name" value="PEPTIDASE S12"/>
    <property type="match status" value="1"/>
</dbReference>
<feature type="compositionally biased region" description="Basic and acidic residues" evidence="4">
    <location>
        <begin position="340"/>
        <end position="352"/>
    </location>
</feature>
<dbReference type="PRINTS" id="PR00834">
    <property type="entry name" value="PROTEASES2C"/>
</dbReference>
<dbReference type="Pfam" id="PF13365">
    <property type="entry name" value="Trypsin_2"/>
    <property type="match status" value="1"/>
</dbReference>
<keyword evidence="8" id="KW-1185">Reference proteome</keyword>
<dbReference type="Gene3D" id="2.40.10.10">
    <property type="entry name" value="Trypsin-like serine proteases"/>
    <property type="match status" value="2"/>
</dbReference>
<dbReference type="Pfam" id="PF13180">
    <property type="entry name" value="PDZ_2"/>
    <property type="match status" value="1"/>
</dbReference>
<dbReference type="InterPro" id="IPR001478">
    <property type="entry name" value="PDZ"/>
</dbReference>
<reference evidence="7 8" key="1">
    <citation type="submission" date="2019-12" db="EMBL/GenBank/DDBJ databases">
        <authorList>
            <person name="Li J."/>
            <person name="Shi Y."/>
            <person name="Xu G."/>
            <person name="Xiao D."/>
            <person name="Ran X."/>
        </authorList>
    </citation>
    <scope>NUCLEOTIDE SEQUENCE [LARGE SCALE GENOMIC DNA]</scope>
    <source>
        <strain evidence="7 8">JCM 15915</strain>
    </source>
</reference>
<dbReference type="EMBL" id="WOGT01000001">
    <property type="protein sequence ID" value="MUN54018.1"/>
    <property type="molecule type" value="Genomic_DNA"/>
</dbReference>
<dbReference type="PROSITE" id="PS50106">
    <property type="entry name" value="PDZ"/>
    <property type="match status" value="1"/>
</dbReference>
<feature type="region of interest" description="Disordered" evidence="4">
    <location>
        <begin position="513"/>
        <end position="535"/>
    </location>
</feature>
<name>A0A7K1LFW4_9MICC</name>
<feature type="compositionally biased region" description="Polar residues" evidence="4">
    <location>
        <begin position="514"/>
        <end position="523"/>
    </location>
</feature>
<dbReference type="SMART" id="SM00228">
    <property type="entry name" value="PDZ"/>
    <property type="match status" value="1"/>
</dbReference>